<dbReference type="EMBL" id="JAVDSC010000012">
    <property type="protein sequence ID" value="MDR6630391.1"/>
    <property type="molecule type" value="Genomic_DNA"/>
</dbReference>
<dbReference type="AlphaFoldDB" id="A0AAW8LLF8"/>
<gene>
    <name evidence="2" type="ORF">J2X86_002446</name>
</gene>
<name>A0AAW8LLF8_ACILW</name>
<protein>
    <recommendedName>
        <fullName evidence="4">Defence against restriction A N-terminal domain-containing protein</fullName>
    </recommendedName>
</protein>
<reference evidence="2" key="1">
    <citation type="submission" date="2023-07" db="EMBL/GenBank/DDBJ databases">
        <title>Sorghum-associated microbial communities from plants grown in Nebraska, USA.</title>
        <authorList>
            <person name="Schachtman D."/>
        </authorList>
    </citation>
    <scope>NUCLEOTIDE SEQUENCE</scope>
    <source>
        <strain evidence="2">BE44</strain>
    </source>
</reference>
<evidence type="ECO:0000313" key="3">
    <source>
        <dbReference type="Proteomes" id="UP001262767"/>
    </source>
</evidence>
<evidence type="ECO:0000313" key="2">
    <source>
        <dbReference type="EMBL" id="MDR6630391.1"/>
    </source>
</evidence>
<feature type="coiled-coil region" evidence="1">
    <location>
        <begin position="131"/>
        <end position="158"/>
    </location>
</feature>
<dbReference type="Proteomes" id="UP001262767">
    <property type="component" value="Unassembled WGS sequence"/>
</dbReference>
<evidence type="ECO:0008006" key="4">
    <source>
        <dbReference type="Google" id="ProtNLM"/>
    </source>
</evidence>
<keyword evidence="1" id="KW-0175">Coiled coil</keyword>
<organism evidence="2 3">
    <name type="scientific">Acinetobacter lwoffii</name>
    <dbReference type="NCBI Taxonomy" id="28090"/>
    <lineage>
        <taxon>Bacteria</taxon>
        <taxon>Pseudomonadati</taxon>
        <taxon>Pseudomonadota</taxon>
        <taxon>Gammaproteobacteria</taxon>
        <taxon>Moraxellales</taxon>
        <taxon>Moraxellaceae</taxon>
        <taxon>Acinetobacter</taxon>
    </lineage>
</organism>
<comment type="caution">
    <text evidence="2">The sequence shown here is derived from an EMBL/GenBank/DDBJ whole genome shotgun (WGS) entry which is preliminary data.</text>
</comment>
<proteinExistence type="predicted"/>
<dbReference type="RefSeq" id="WP_310077892.1">
    <property type="nucleotide sequence ID" value="NZ_JAVDSC010000012.1"/>
</dbReference>
<evidence type="ECO:0000256" key="1">
    <source>
        <dbReference type="SAM" id="Coils"/>
    </source>
</evidence>
<sequence length="174" mass="19492">MAKKFVLGELSEQHAFVLEIKETLQKATKQTVAYIAVDKLIKKADVATKKVTFTFEEGQTLALVFRTDGDVIQHALNGKNIPLSKVMDYDKMSDFNAALEDLGLKLKANQEKFNIKRQSARVMIPKTKAPSLTVKKRIQQAREVLKELDDQIAQHRAHTAQKAAELTKIEGMAA</sequence>
<accession>A0AAW8LLF8</accession>